<keyword evidence="1" id="KW-0732">Signal</keyword>
<reference evidence="2" key="1">
    <citation type="journal article" date="2014" name="Int. J. Syst. Evol. Microbiol.">
        <title>Complete genome sequence of Corynebacterium casei LMG S-19264T (=DSM 44701T), isolated from a smear-ripened cheese.</title>
        <authorList>
            <consortium name="US DOE Joint Genome Institute (JGI-PGF)"/>
            <person name="Walter F."/>
            <person name="Albersmeier A."/>
            <person name="Kalinowski J."/>
            <person name="Ruckert C."/>
        </authorList>
    </citation>
    <scope>NUCLEOTIDE SEQUENCE</scope>
    <source>
        <strain evidence="2">CCM 8711</strain>
    </source>
</reference>
<dbReference type="EMBL" id="BMDO01000003">
    <property type="protein sequence ID" value="GGI50251.1"/>
    <property type="molecule type" value="Genomic_DNA"/>
</dbReference>
<protein>
    <recommendedName>
        <fullName evidence="4">Lipocalin-like domain-containing protein</fullName>
    </recommendedName>
</protein>
<reference evidence="2" key="2">
    <citation type="submission" date="2020-09" db="EMBL/GenBank/DDBJ databases">
        <authorList>
            <person name="Sun Q."/>
            <person name="Sedlacek I."/>
        </authorList>
    </citation>
    <scope>NUCLEOTIDE SEQUENCE</scope>
    <source>
        <strain evidence="2">CCM 8711</strain>
    </source>
</reference>
<feature type="signal peptide" evidence="1">
    <location>
        <begin position="1"/>
        <end position="27"/>
    </location>
</feature>
<evidence type="ECO:0008006" key="4">
    <source>
        <dbReference type="Google" id="ProtNLM"/>
    </source>
</evidence>
<sequence length="155" mass="17367">MTITKLIKANLGLVLMAVVLLSAVACKKDKAKPEPKLALHGEWQELGLSAGLERNLYFSSDNGFKMDVIDRISPSNIINIYTGSYTLVNDSVKVKINKKQTIKDNMLVSSEVVDNDLFEKGTYQVEGNVLTLKYITYPADAPARTEIKYRRRLID</sequence>
<comment type="caution">
    <text evidence="2">The sequence shown here is derived from an EMBL/GenBank/DDBJ whole genome shotgun (WGS) entry which is preliminary data.</text>
</comment>
<proteinExistence type="predicted"/>
<gene>
    <name evidence="2" type="ORF">GCM10011425_14630</name>
</gene>
<accession>A0A917J854</accession>
<dbReference type="RefSeq" id="WP_188415281.1">
    <property type="nucleotide sequence ID" value="NZ_BMDO01000003.1"/>
</dbReference>
<name>A0A917J854_9SPHI</name>
<dbReference type="AlphaFoldDB" id="A0A917J854"/>
<evidence type="ECO:0000313" key="3">
    <source>
        <dbReference type="Proteomes" id="UP000662074"/>
    </source>
</evidence>
<keyword evidence="3" id="KW-1185">Reference proteome</keyword>
<organism evidence="2 3">
    <name type="scientific">Mucilaginibacter galii</name>
    <dbReference type="NCBI Taxonomy" id="2005073"/>
    <lineage>
        <taxon>Bacteria</taxon>
        <taxon>Pseudomonadati</taxon>
        <taxon>Bacteroidota</taxon>
        <taxon>Sphingobacteriia</taxon>
        <taxon>Sphingobacteriales</taxon>
        <taxon>Sphingobacteriaceae</taxon>
        <taxon>Mucilaginibacter</taxon>
    </lineage>
</organism>
<evidence type="ECO:0000313" key="2">
    <source>
        <dbReference type="EMBL" id="GGI50251.1"/>
    </source>
</evidence>
<dbReference type="PROSITE" id="PS51257">
    <property type="entry name" value="PROKAR_LIPOPROTEIN"/>
    <property type="match status" value="1"/>
</dbReference>
<dbReference type="Proteomes" id="UP000662074">
    <property type="component" value="Unassembled WGS sequence"/>
</dbReference>
<evidence type="ECO:0000256" key="1">
    <source>
        <dbReference type="SAM" id="SignalP"/>
    </source>
</evidence>
<feature type="chain" id="PRO_5037288079" description="Lipocalin-like domain-containing protein" evidence="1">
    <location>
        <begin position="28"/>
        <end position="155"/>
    </location>
</feature>